<dbReference type="Pfam" id="PF13458">
    <property type="entry name" value="Peripla_BP_6"/>
    <property type="match status" value="1"/>
</dbReference>
<dbReference type="InterPro" id="IPR028082">
    <property type="entry name" value="Peripla_BP_I"/>
</dbReference>
<evidence type="ECO:0000256" key="2">
    <source>
        <dbReference type="ARBA" id="ARBA00022729"/>
    </source>
</evidence>
<feature type="signal peptide" evidence="4">
    <location>
        <begin position="1"/>
        <end position="20"/>
    </location>
</feature>
<dbReference type="Proteomes" id="UP001057991">
    <property type="component" value="Chromosome"/>
</dbReference>
<sequence length="395" mass="39643">MKKMLMATAATALMTGTAMAHDHVVKLGTILGYTGPIESLTPHMAGGAELAMAEVSASGLLLGGKTVESVRADSTCVDSAAATAAAEKLITSDGVKGLVGPDCSGVTGAVLANVAVPNGIVMISPSATSPGLTDAEDNGLFFRTAPSDARQSAVMADILKENGVGSVAVTYTNNDYGKGMADAFKAAFEAAGGEVTIVAAHEDGKADYTAEVGALASAGGDLLVVAGYVDQGGAGIVRGALDTGAFDSFHFPDGMIGENLEKNFGAEVEGSTGQLAGTDSPGAATFAELAGDKFTVGSPYTGESYDAAALILLAMQAAGSAESADYMSKVEMVANAPGEKIYPGELAKGLQILADGGDIDYVGATAVELINGGEASGGYRQIEIKDGKIETVQYR</sequence>
<evidence type="ECO:0000256" key="4">
    <source>
        <dbReference type="SAM" id="SignalP"/>
    </source>
</evidence>
<reference evidence="6" key="1">
    <citation type="submission" date="2021-08" db="EMBL/GenBank/DDBJ databases">
        <authorList>
            <person name="Nwanade C."/>
            <person name="Wang M."/>
            <person name="Masoudi A."/>
            <person name="Yu Z."/>
            <person name="Liu J."/>
        </authorList>
    </citation>
    <scope>NUCLEOTIDE SEQUENCE</scope>
    <source>
        <strain evidence="6">S056</strain>
    </source>
</reference>
<dbReference type="PANTHER" id="PTHR30483:SF6">
    <property type="entry name" value="PERIPLASMIC BINDING PROTEIN OF ABC TRANSPORTER FOR NATURAL AMINO ACIDS"/>
    <property type="match status" value="1"/>
</dbReference>
<keyword evidence="3" id="KW-0813">Transport</keyword>
<evidence type="ECO:0000313" key="7">
    <source>
        <dbReference type="Proteomes" id="UP001057991"/>
    </source>
</evidence>
<dbReference type="PANTHER" id="PTHR30483">
    <property type="entry name" value="LEUCINE-SPECIFIC-BINDING PROTEIN"/>
    <property type="match status" value="1"/>
</dbReference>
<dbReference type="CDD" id="cd06346">
    <property type="entry name" value="PBP1_ABC_ligand_binding-like"/>
    <property type="match status" value="1"/>
</dbReference>
<dbReference type="GO" id="GO:0006865">
    <property type="term" value="P:amino acid transport"/>
    <property type="evidence" value="ECO:0007669"/>
    <property type="project" value="UniProtKB-KW"/>
</dbReference>
<comment type="similarity">
    <text evidence="1">Belongs to the leucine-binding protein family.</text>
</comment>
<name>A0A9Q9HGP0_9RHOB</name>
<dbReference type="InterPro" id="IPR051010">
    <property type="entry name" value="BCAA_transport"/>
</dbReference>
<organism evidence="6 7">
    <name type="scientific">Aliiroseovarius crassostreae</name>
    <dbReference type="NCBI Taxonomy" id="154981"/>
    <lineage>
        <taxon>Bacteria</taxon>
        <taxon>Pseudomonadati</taxon>
        <taxon>Pseudomonadota</taxon>
        <taxon>Alphaproteobacteria</taxon>
        <taxon>Rhodobacterales</taxon>
        <taxon>Paracoccaceae</taxon>
        <taxon>Aliiroseovarius</taxon>
    </lineage>
</organism>
<evidence type="ECO:0000256" key="3">
    <source>
        <dbReference type="ARBA" id="ARBA00022970"/>
    </source>
</evidence>
<evidence type="ECO:0000313" key="6">
    <source>
        <dbReference type="EMBL" id="UWP96580.1"/>
    </source>
</evidence>
<evidence type="ECO:0000256" key="1">
    <source>
        <dbReference type="ARBA" id="ARBA00010062"/>
    </source>
</evidence>
<feature type="domain" description="Leucine-binding protein" evidence="5">
    <location>
        <begin position="25"/>
        <end position="331"/>
    </location>
</feature>
<dbReference type="InterPro" id="IPR028081">
    <property type="entry name" value="Leu-bd"/>
</dbReference>
<dbReference type="RefSeq" id="WP_259774660.1">
    <property type="nucleotide sequence ID" value="NZ_CP080776.1"/>
</dbReference>
<dbReference type="SUPFAM" id="SSF53822">
    <property type="entry name" value="Periplasmic binding protein-like I"/>
    <property type="match status" value="1"/>
</dbReference>
<accession>A0A9Q9HGP0</accession>
<gene>
    <name evidence="6" type="ORF">K3X48_06295</name>
</gene>
<feature type="chain" id="PRO_5040285340" evidence="4">
    <location>
        <begin position="21"/>
        <end position="395"/>
    </location>
</feature>
<dbReference type="AlphaFoldDB" id="A0A9Q9HGP0"/>
<keyword evidence="2 4" id="KW-0732">Signal</keyword>
<dbReference type="EMBL" id="CP080776">
    <property type="protein sequence ID" value="UWP96580.1"/>
    <property type="molecule type" value="Genomic_DNA"/>
</dbReference>
<proteinExistence type="inferred from homology"/>
<dbReference type="Gene3D" id="3.40.50.2300">
    <property type="match status" value="2"/>
</dbReference>
<evidence type="ECO:0000259" key="5">
    <source>
        <dbReference type="Pfam" id="PF13458"/>
    </source>
</evidence>
<protein>
    <submittedName>
        <fullName evidence="6">ABC transporter substrate-binding protein</fullName>
    </submittedName>
</protein>
<keyword evidence="3" id="KW-0029">Amino-acid transport</keyword>